<dbReference type="HOGENOM" id="CLU_041299_0_1_1"/>
<feature type="region of interest" description="Disordered" evidence="2">
    <location>
        <begin position="425"/>
        <end position="446"/>
    </location>
</feature>
<dbReference type="STRING" id="933084.A0A067PT99"/>
<feature type="region of interest" description="Disordered" evidence="2">
    <location>
        <begin position="75"/>
        <end position="95"/>
    </location>
</feature>
<dbReference type="PANTHER" id="PTHR31841:SF1">
    <property type="entry name" value="PROTEIN FAM72A-RELATED"/>
    <property type="match status" value="1"/>
</dbReference>
<gene>
    <name evidence="3" type="ORF">JAAARDRAFT_197380</name>
</gene>
<sequence>MPSVVAAPSVPSLISPPSSPVFAPPSPPPPLLRRQTNIMNDQYALYDLVSHHHHLNQFHGPHSSLYHPHPAFTRQQSHYHHHHHQQPLYPSPNTAYSPPSQQGMFAYYPPHPPQVQFSWHSNSPTPHHSRQIIQTVIRPQPLAQIPQKVWILDCKSCGKFLTNRGMKAVLLLRPSVALYSTDALPINCSAYSDEIDSIRAGASSSSNSSTLGSRSHQRKPPSAAPRTCECLTQTLYCHGCGNSVGYMIVIPCMRCTASTSSSNRSTNGHRFVFHSSEIRGSERHYIPDEPGVYPYHPSAHDQQQQNRDVPSLQAVIVPVVGTLPADHGMTGRRGSRNSNPIVGSLGGQIPTPPPEEGLDRASEPSSPSLSSSSSSDESIPSLVSVDTFSVPSMDVEEIEVPLKEGEVVYWHHLVRNGEIPGVREDPRARLAPPPPSHRRKAVVFGR</sequence>
<proteinExistence type="inferred from homology"/>
<dbReference type="OrthoDB" id="2526683at2759"/>
<comment type="similarity">
    <text evidence="1">Belongs to the FAM72 family.</text>
</comment>
<protein>
    <submittedName>
        <fullName evidence="3">Uncharacterized protein</fullName>
    </submittedName>
</protein>
<evidence type="ECO:0000313" key="4">
    <source>
        <dbReference type="Proteomes" id="UP000027265"/>
    </source>
</evidence>
<evidence type="ECO:0000256" key="1">
    <source>
        <dbReference type="ARBA" id="ARBA00006888"/>
    </source>
</evidence>
<dbReference type="EMBL" id="KL197733">
    <property type="protein sequence ID" value="KDQ53576.1"/>
    <property type="molecule type" value="Genomic_DNA"/>
</dbReference>
<evidence type="ECO:0000256" key="2">
    <source>
        <dbReference type="SAM" id="MobiDB-lite"/>
    </source>
</evidence>
<dbReference type="Proteomes" id="UP000027265">
    <property type="component" value="Unassembled WGS sequence"/>
</dbReference>
<feature type="compositionally biased region" description="Basic residues" evidence="2">
    <location>
        <begin position="436"/>
        <end position="446"/>
    </location>
</feature>
<feature type="compositionally biased region" description="Low complexity" evidence="2">
    <location>
        <begin position="202"/>
        <end position="214"/>
    </location>
</feature>
<name>A0A067PT99_9AGAM</name>
<dbReference type="InParanoid" id="A0A067PT99"/>
<dbReference type="PANTHER" id="PTHR31841">
    <property type="entry name" value="PROTEIN FAM72A-RELATED"/>
    <property type="match status" value="1"/>
</dbReference>
<evidence type="ECO:0000313" key="3">
    <source>
        <dbReference type="EMBL" id="KDQ53576.1"/>
    </source>
</evidence>
<dbReference type="AlphaFoldDB" id="A0A067PT99"/>
<dbReference type="InterPro" id="IPR026768">
    <property type="entry name" value="YPEH2ZP"/>
</dbReference>
<feature type="region of interest" description="Disordered" evidence="2">
    <location>
        <begin position="323"/>
        <end position="380"/>
    </location>
</feature>
<feature type="region of interest" description="Disordered" evidence="2">
    <location>
        <begin position="202"/>
        <end position="224"/>
    </location>
</feature>
<dbReference type="Pfam" id="PF14976">
    <property type="entry name" value="YPEH2ZP"/>
    <property type="match status" value="2"/>
</dbReference>
<feature type="compositionally biased region" description="Low complexity" evidence="2">
    <location>
        <begin position="363"/>
        <end position="380"/>
    </location>
</feature>
<reference evidence="4" key="1">
    <citation type="journal article" date="2014" name="Proc. Natl. Acad. Sci. U.S.A.">
        <title>Extensive sampling of basidiomycete genomes demonstrates inadequacy of the white-rot/brown-rot paradigm for wood decay fungi.</title>
        <authorList>
            <person name="Riley R."/>
            <person name="Salamov A.A."/>
            <person name="Brown D.W."/>
            <person name="Nagy L.G."/>
            <person name="Floudas D."/>
            <person name="Held B.W."/>
            <person name="Levasseur A."/>
            <person name="Lombard V."/>
            <person name="Morin E."/>
            <person name="Otillar R."/>
            <person name="Lindquist E.A."/>
            <person name="Sun H."/>
            <person name="LaButti K.M."/>
            <person name="Schmutz J."/>
            <person name="Jabbour D."/>
            <person name="Luo H."/>
            <person name="Baker S.E."/>
            <person name="Pisabarro A.G."/>
            <person name="Walton J.D."/>
            <person name="Blanchette R.A."/>
            <person name="Henrissat B."/>
            <person name="Martin F."/>
            <person name="Cullen D."/>
            <person name="Hibbett D.S."/>
            <person name="Grigoriev I.V."/>
        </authorList>
    </citation>
    <scope>NUCLEOTIDE SEQUENCE [LARGE SCALE GENOMIC DNA]</scope>
    <source>
        <strain evidence="4">MUCL 33604</strain>
    </source>
</reference>
<dbReference type="GO" id="GO:0005829">
    <property type="term" value="C:cytosol"/>
    <property type="evidence" value="ECO:0007669"/>
    <property type="project" value="UniProtKB-ARBA"/>
</dbReference>
<organism evidence="3 4">
    <name type="scientific">Jaapia argillacea MUCL 33604</name>
    <dbReference type="NCBI Taxonomy" id="933084"/>
    <lineage>
        <taxon>Eukaryota</taxon>
        <taxon>Fungi</taxon>
        <taxon>Dikarya</taxon>
        <taxon>Basidiomycota</taxon>
        <taxon>Agaricomycotina</taxon>
        <taxon>Agaricomycetes</taxon>
        <taxon>Agaricomycetidae</taxon>
        <taxon>Jaapiales</taxon>
        <taxon>Jaapiaceae</taxon>
        <taxon>Jaapia</taxon>
    </lineage>
</organism>
<accession>A0A067PT99</accession>
<keyword evidence="4" id="KW-1185">Reference proteome</keyword>